<organism evidence="1 2">
    <name type="scientific">Povalibacter uvarum</name>
    <dbReference type="NCBI Taxonomy" id="732238"/>
    <lineage>
        <taxon>Bacteria</taxon>
        <taxon>Pseudomonadati</taxon>
        <taxon>Pseudomonadota</taxon>
        <taxon>Gammaproteobacteria</taxon>
        <taxon>Steroidobacterales</taxon>
        <taxon>Steroidobacteraceae</taxon>
        <taxon>Povalibacter</taxon>
    </lineage>
</organism>
<proteinExistence type="predicted"/>
<dbReference type="Pfam" id="PF10670">
    <property type="entry name" value="DUF4198"/>
    <property type="match status" value="1"/>
</dbReference>
<comment type="caution">
    <text evidence="1">The sequence shown here is derived from an EMBL/GenBank/DDBJ whole genome shotgun (WGS) entry which is preliminary data.</text>
</comment>
<dbReference type="RefSeq" id="WP_184335715.1">
    <property type="nucleotide sequence ID" value="NZ_JACHHZ010000007.1"/>
</dbReference>
<gene>
    <name evidence="1" type="ORF">HNQ60_005252</name>
</gene>
<dbReference type="AlphaFoldDB" id="A0A841HVV3"/>
<reference evidence="1 2" key="1">
    <citation type="submission" date="2020-08" db="EMBL/GenBank/DDBJ databases">
        <title>Genomic Encyclopedia of Type Strains, Phase IV (KMG-IV): sequencing the most valuable type-strain genomes for metagenomic binning, comparative biology and taxonomic classification.</title>
        <authorList>
            <person name="Goeker M."/>
        </authorList>
    </citation>
    <scope>NUCLEOTIDE SEQUENCE [LARGE SCALE GENOMIC DNA]</scope>
    <source>
        <strain evidence="1 2">DSM 26723</strain>
    </source>
</reference>
<sequence>MIRSLAAIAVTASFGSNAHDFWIQPATFSPRIDEAVSITLLVGDPSSRQRSQIKSKRITRFDSIGPSGERTDRRGVLTLHEPQHDGELRWKAPGTHVLILETDNRAESYLPAEKFNAYLAEEGLTPALRHRQLTGRTVAEGSERYSRRAKMLVQVGGAADSNSFSMPTGLSLELVPEANPYATPPAARLPLRVIHEGQPLAGALVKMIDLRGNLTVVDRFTSDAAGRGSFAMPSDGEWIVSVTWTRVLPEAEEVDFETVFSTLSFGFSPGTMTPRR</sequence>
<dbReference type="InterPro" id="IPR019613">
    <property type="entry name" value="DUF4198"/>
</dbReference>
<accession>A0A841HVV3</accession>
<name>A0A841HVV3_9GAMM</name>
<keyword evidence="2" id="KW-1185">Reference proteome</keyword>
<evidence type="ECO:0000313" key="1">
    <source>
        <dbReference type="EMBL" id="MBB6096330.1"/>
    </source>
</evidence>
<protein>
    <submittedName>
        <fullName evidence="1">Putative GH25 family protein</fullName>
    </submittedName>
</protein>
<dbReference type="Proteomes" id="UP000588068">
    <property type="component" value="Unassembled WGS sequence"/>
</dbReference>
<dbReference type="EMBL" id="JACHHZ010000007">
    <property type="protein sequence ID" value="MBB6096330.1"/>
    <property type="molecule type" value="Genomic_DNA"/>
</dbReference>
<evidence type="ECO:0000313" key="2">
    <source>
        <dbReference type="Proteomes" id="UP000588068"/>
    </source>
</evidence>